<evidence type="ECO:0000313" key="2">
    <source>
        <dbReference type="EMBL" id="GLK68809.1"/>
    </source>
</evidence>
<sequence>MTDEGVVRIRALDFWRGPVEPEPLQGGITNRNYLVEDAGRKYVVRLGEDIPLHGVMRFNERAAGVAAHAAGVSPAIRHVAPGLMVIDHIAGRTFSSADVRAELPRVVALVKAAHQGVAKHLRGPGMAFWTFHILRDYAHTLREGGHRLAGDLPRLATVAELLEAAAGPVELVFAHNDLLPGNFIDDGSRLWLIDWDYAGFNTPLFDLGNLASNNEFGDVERDEMLALYFGRPPDDALRLRVQAMAVASLLREALWSMVSELHSTIDFDYQAYTAENLARFERALTQFEEMSR</sequence>
<dbReference type="Gene3D" id="3.30.200.20">
    <property type="entry name" value="Phosphorylase Kinase, domain 1"/>
    <property type="match status" value="1"/>
</dbReference>
<dbReference type="Proteomes" id="UP001143372">
    <property type="component" value="Unassembled WGS sequence"/>
</dbReference>
<dbReference type="PANTHER" id="PTHR22603:SF66">
    <property type="entry name" value="ETHANOLAMINE KINASE"/>
    <property type="match status" value="1"/>
</dbReference>
<organism evidence="2 3">
    <name type="scientific">Hansschlegelia plantiphila</name>
    <dbReference type="NCBI Taxonomy" id="374655"/>
    <lineage>
        <taxon>Bacteria</taxon>
        <taxon>Pseudomonadati</taxon>
        <taxon>Pseudomonadota</taxon>
        <taxon>Alphaproteobacteria</taxon>
        <taxon>Hyphomicrobiales</taxon>
        <taxon>Methylopilaceae</taxon>
        <taxon>Hansschlegelia</taxon>
    </lineage>
</organism>
<reference evidence="2" key="2">
    <citation type="submission" date="2023-01" db="EMBL/GenBank/DDBJ databases">
        <authorList>
            <person name="Sun Q."/>
            <person name="Evtushenko L."/>
        </authorList>
    </citation>
    <scope>NUCLEOTIDE SEQUENCE</scope>
    <source>
        <strain evidence="2">VKM B-2347</strain>
    </source>
</reference>
<name>A0A9W6J3Q8_9HYPH</name>
<dbReference type="InterPro" id="IPR011009">
    <property type="entry name" value="Kinase-like_dom_sf"/>
</dbReference>
<dbReference type="AlphaFoldDB" id="A0A9W6J3Q8"/>
<accession>A0A9W6J3Q8</accession>
<keyword evidence="3" id="KW-1185">Reference proteome</keyword>
<dbReference type="SUPFAM" id="SSF56112">
    <property type="entry name" value="Protein kinase-like (PK-like)"/>
    <property type="match status" value="1"/>
</dbReference>
<dbReference type="InterPro" id="IPR002575">
    <property type="entry name" value="Aminoglycoside_PTrfase"/>
</dbReference>
<keyword evidence="2" id="KW-0808">Transferase</keyword>
<dbReference type="PANTHER" id="PTHR22603">
    <property type="entry name" value="CHOLINE/ETHANOALAMINE KINASE"/>
    <property type="match status" value="1"/>
</dbReference>
<keyword evidence="2" id="KW-0418">Kinase</keyword>
<gene>
    <name evidence="2" type="ORF">GCM10008179_24470</name>
</gene>
<protein>
    <submittedName>
        <fullName evidence="2">Choline kinase</fullName>
    </submittedName>
</protein>
<reference evidence="2" key="1">
    <citation type="journal article" date="2014" name="Int. J. Syst. Evol. Microbiol.">
        <title>Complete genome sequence of Corynebacterium casei LMG S-19264T (=DSM 44701T), isolated from a smear-ripened cheese.</title>
        <authorList>
            <consortium name="US DOE Joint Genome Institute (JGI-PGF)"/>
            <person name="Walter F."/>
            <person name="Albersmeier A."/>
            <person name="Kalinowski J."/>
            <person name="Ruckert C."/>
        </authorList>
    </citation>
    <scope>NUCLEOTIDE SEQUENCE</scope>
    <source>
        <strain evidence="2">VKM B-2347</strain>
    </source>
</reference>
<dbReference type="GO" id="GO:0006646">
    <property type="term" value="P:phosphatidylethanolamine biosynthetic process"/>
    <property type="evidence" value="ECO:0007669"/>
    <property type="project" value="TreeGrafter"/>
</dbReference>
<dbReference type="CDD" id="cd05151">
    <property type="entry name" value="ChoK-like"/>
    <property type="match status" value="1"/>
</dbReference>
<dbReference type="EMBL" id="BSFI01000008">
    <property type="protein sequence ID" value="GLK68809.1"/>
    <property type="molecule type" value="Genomic_DNA"/>
</dbReference>
<evidence type="ECO:0000313" key="3">
    <source>
        <dbReference type="Proteomes" id="UP001143372"/>
    </source>
</evidence>
<dbReference type="Pfam" id="PF01636">
    <property type="entry name" value="APH"/>
    <property type="match status" value="1"/>
</dbReference>
<dbReference type="GO" id="GO:0004305">
    <property type="term" value="F:ethanolamine kinase activity"/>
    <property type="evidence" value="ECO:0007669"/>
    <property type="project" value="TreeGrafter"/>
</dbReference>
<dbReference type="GO" id="GO:0005737">
    <property type="term" value="C:cytoplasm"/>
    <property type="evidence" value="ECO:0007669"/>
    <property type="project" value="TreeGrafter"/>
</dbReference>
<dbReference type="RefSeq" id="WP_271169026.1">
    <property type="nucleotide sequence ID" value="NZ_BSFI01000008.1"/>
</dbReference>
<evidence type="ECO:0000259" key="1">
    <source>
        <dbReference type="Pfam" id="PF01636"/>
    </source>
</evidence>
<proteinExistence type="predicted"/>
<dbReference type="Gene3D" id="3.90.1200.10">
    <property type="match status" value="1"/>
</dbReference>
<comment type="caution">
    <text evidence="2">The sequence shown here is derived from an EMBL/GenBank/DDBJ whole genome shotgun (WGS) entry which is preliminary data.</text>
</comment>
<feature type="domain" description="Aminoglycoside phosphotransferase" evidence="1">
    <location>
        <begin position="22"/>
        <end position="231"/>
    </location>
</feature>